<evidence type="ECO:0000313" key="2">
    <source>
        <dbReference type="EMBL" id="QQT01099.1"/>
    </source>
</evidence>
<dbReference type="Gene3D" id="1.10.30.50">
    <property type="match status" value="1"/>
</dbReference>
<dbReference type="GO" id="GO:0008270">
    <property type="term" value="F:zinc ion binding"/>
    <property type="evidence" value="ECO:0007669"/>
    <property type="project" value="InterPro"/>
</dbReference>
<dbReference type="RefSeq" id="WP_040375585.1">
    <property type="nucleotide sequence ID" value="NZ_CP068053.1"/>
</dbReference>
<dbReference type="PANTHER" id="PTHR37827">
    <property type="entry name" value="TUDOR DOMAIN-CONTAINING PROTEIN"/>
    <property type="match status" value="1"/>
</dbReference>
<reference evidence="2 3" key="1">
    <citation type="submission" date="2021-01" db="EMBL/GenBank/DDBJ databases">
        <title>FDA dAtabase for Regulatory Grade micrObial Sequences (FDA-ARGOS): Supporting development and validation of Infectious Disease Dx tests.</title>
        <authorList>
            <person name="Nelson B."/>
            <person name="Plummer A."/>
            <person name="Tallon L."/>
            <person name="Sadzewicz L."/>
            <person name="Zhao X."/>
            <person name="Boylan J."/>
            <person name="Ott S."/>
            <person name="Bowen H."/>
            <person name="Vavikolanu K."/>
            <person name="Mehta A."/>
            <person name="Aluvathingal J."/>
            <person name="Nadendla S."/>
            <person name="Myers T."/>
            <person name="Yan Y."/>
            <person name="Sichtig H."/>
        </authorList>
    </citation>
    <scope>NUCLEOTIDE SEQUENCE [LARGE SCALE GENOMIC DNA]</scope>
    <source>
        <strain evidence="2 3">FDAARGOS_1161</strain>
    </source>
</reference>
<protein>
    <submittedName>
        <fullName evidence="2">HNH endonuclease</fullName>
    </submittedName>
</protein>
<gene>
    <name evidence="2" type="ORF">I6J18_04135</name>
</gene>
<dbReference type="InterPro" id="IPR003615">
    <property type="entry name" value="HNH_nuc"/>
</dbReference>
<dbReference type="GO" id="GO:0004519">
    <property type="term" value="F:endonuclease activity"/>
    <property type="evidence" value="ECO:0007669"/>
    <property type="project" value="UniProtKB-KW"/>
</dbReference>
<keyword evidence="2" id="KW-0540">Nuclease</keyword>
<sequence length="92" mass="10691">MGTCELCEREGIELTIHHLTPREEGGSHMPTAMLCKACHKQIHALYSNRVLGIRLYTIKLLQDDEELKKYLKWVKKQPASTAVRTRKSKHKY</sequence>
<dbReference type="GO" id="GO:0003676">
    <property type="term" value="F:nucleic acid binding"/>
    <property type="evidence" value="ECO:0007669"/>
    <property type="project" value="InterPro"/>
</dbReference>
<dbReference type="EMBL" id="CP068053">
    <property type="protein sequence ID" value="QQT01099.1"/>
    <property type="molecule type" value="Genomic_DNA"/>
</dbReference>
<evidence type="ECO:0000259" key="1">
    <source>
        <dbReference type="Pfam" id="PF01844"/>
    </source>
</evidence>
<keyword evidence="2" id="KW-0255">Endonuclease</keyword>
<keyword evidence="3" id="KW-1185">Reference proteome</keyword>
<dbReference type="InterPro" id="IPR002711">
    <property type="entry name" value="HNH"/>
</dbReference>
<evidence type="ECO:0000313" key="3">
    <source>
        <dbReference type="Proteomes" id="UP000595254"/>
    </source>
</evidence>
<dbReference type="PANTHER" id="PTHR37827:SF1">
    <property type="entry name" value="HNH DOMAIN-CONTAINING PROTEIN"/>
    <property type="match status" value="1"/>
</dbReference>
<proteinExistence type="predicted"/>
<dbReference type="KEGG" id="ppsr:I6J18_04135"/>
<name>A0A974NNH0_PERPY</name>
<dbReference type="Pfam" id="PF01844">
    <property type="entry name" value="HNH"/>
    <property type="match status" value="1"/>
</dbReference>
<organism evidence="2 3">
    <name type="scientific">Peribacillus psychrosaccharolyticus</name>
    <name type="common">Bacillus psychrosaccharolyticus</name>
    <dbReference type="NCBI Taxonomy" id="1407"/>
    <lineage>
        <taxon>Bacteria</taxon>
        <taxon>Bacillati</taxon>
        <taxon>Bacillota</taxon>
        <taxon>Bacilli</taxon>
        <taxon>Bacillales</taxon>
        <taxon>Bacillaceae</taxon>
        <taxon>Peribacillus</taxon>
    </lineage>
</organism>
<feature type="domain" description="HNH" evidence="1">
    <location>
        <begin position="4"/>
        <end position="44"/>
    </location>
</feature>
<dbReference type="AlphaFoldDB" id="A0A974NNH0"/>
<dbReference type="CDD" id="cd00085">
    <property type="entry name" value="HNHc"/>
    <property type="match status" value="1"/>
</dbReference>
<dbReference type="Proteomes" id="UP000595254">
    <property type="component" value="Chromosome"/>
</dbReference>
<keyword evidence="2" id="KW-0378">Hydrolase</keyword>
<accession>A0A974NNH0</accession>